<evidence type="ECO:0000256" key="2">
    <source>
        <dbReference type="ARBA" id="ARBA00022803"/>
    </source>
</evidence>
<dbReference type="RefSeq" id="XP_002669739.1">
    <property type="nucleotide sequence ID" value="XM_002669693.1"/>
</dbReference>
<name>D2W1N8_NAEGR</name>
<dbReference type="Gene3D" id="1.25.40.10">
    <property type="entry name" value="Tetratricopeptide repeat domain"/>
    <property type="match status" value="1"/>
</dbReference>
<gene>
    <name evidence="3" type="ORF">NAEGRDRAFT_75321</name>
</gene>
<dbReference type="Pfam" id="PF13424">
    <property type="entry name" value="TPR_12"/>
    <property type="match status" value="1"/>
</dbReference>
<dbReference type="PANTHER" id="PTHR45641:SF19">
    <property type="entry name" value="NEPHROCYSTIN-3"/>
    <property type="match status" value="1"/>
</dbReference>
<dbReference type="Proteomes" id="UP000006671">
    <property type="component" value="Unassembled WGS sequence"/>
</dbReference>
<protein>
    <submittedName>
        <fullName evidence="3">Predicted protein</fullName>
    </submittedName>
</protein>
<dbReference type="InParanoid" id="D2W1N8"/>
<accession>D2W1N8</accession>
<sequence length="197" mass="22689">MYAKRKKEILDSRMDDFLESTKNWDLHEQLERKKEMEKEVEEEMIENGQKDYLTPRELVFFRCAIGLVYQSLGNDELALSEFMEAKKFAQAMNDSDSSIPLSCIGSVFYHVGQFLLAQKYYTKSLEIRQTYLGEGVDTAVSMINVAACLQCVGDFPAAHDMYNKGISILNEKLGPSHPRSSIANRNFNRFRTNFLKQ</sequence>
<dbReference type="PANTHER" id="PTHR45641">
    <property type="entry name" value="TETRATRICOPEPTIDE REPEAT PROTEIN (AFU_ORTHOLOGUE AFUA_6G03870)"/>
    <property type="match status" value="1"/>
</dbReference>
<keyword evidence="2" id="KW-0802">TPR repeat</keyword>
<dbReference type="EMBL" id="GG738923">
    <property type="protein sequence ID" value="EFC36995.1"/>
    <property type="molecule type" value="Genomic_DNA"/>
</dbReference>
<keyword evidence="1" id="KW-0677">Repeat</keyword>
<organism evidence="4">
    <name type="scientific">Naegleria gruberi</name>
    <name type="common">Amoeba</name>
    <dbReference type="NCBI Taxonomy" id="5762"/>
    <lineage>
        <taxon>Eukaryota</taxon>
        <taxon>Discoba</taxon>
        <taxon>Heterolobosea</taxon>
        <taxon>Tetramitia</taxon>
        <taxon>Eutetramitia</taxon>
        <taxon>Vahlkampfiidae</taxon>
        <taxon>Naegleria</taxon>
    </lineage>
</organism>
<dbReference type="GeneID" id="8856204"/>
<dbReference type="STRING" id="5762.D2W1N8"/>
<dbReference type="SUPFAM" id="SSF48452">
    <property type="entry name" value="TPR-like"/>
    <property type="match status" value="1"/>
</dbReference>
<reference evidence="3 4" key="1">
    <citation type="journal article" date="2010" name="Cell">
        <title>The genome of Naegleria gruberi illuminates early eukaryotic versatility.</title>
        <authorList>
            <person name="Fritz-Laylin L.K."/>
            <person name="Prochnik S.E."/>
            <person name="Ginger M.L."/>
            <person name="Dacks J.B."/>
            <person name="Carpenter M.L."/>
            <person name="Field M.C."/>
            <person name="Kuo A."/>
            <person name="Paredez A."/>
            <person name="Chapman J."/>
            <person name="Pham J."/>
            <person name="Shu S."/>
            <person name="Neupane R."/>
            <person name="Cipriano M."/>
            <person name="Mancuso J."/>
            <person name="Tu H."/>
            <person name="Salamov A."/>
            <person name="Lindquist E."/>
            <person name="Shapiro H."/>
            <person name="Lucas S."/>
            <person name="Grigoriev I.V."/>
            <person name="Cande W.Z."/>
            <person name="Fulton C."/>
            <person name="Rokhsar D.S."/>
            <person name="Dawson S.C."/>
        </authorList>
    </citation>
    <scope>NUCLEOTIDE SEQUENCE [LARGE SCALE GENOMIC DNA]</scope>
    <source>
        <strain evidence="3 4">NEG-M</strain>
    </source>
</reference>
<keyword evidence="4" id="KW-1185">Reference proteome</keyword>
<evidence type="ECO:0000313" key="4">
    <source>
        <dbReference type="Proteomes" id="UP000006671"/>
    </source>
</evidence>
<dbReference type="VEuPathDB" id="AmoebaDB:NAEGRDRAFT_75321"/>
<proteinExistence type="predicted"/>
<evidence type="ECO:0000256" key="1">
    <source>
        <dbReference type="ARBA" id="ARBA00022737"/>
    </source>
</evidence>
<evidence type="ECO:0000313" key="3">
    <source>
        <dbReference type="EMBL" id="EFC36995.1"/>
    </source>
</evidence>
<dbReference type="OMA" id="FFRCAIG"/>
<dbReference type="InterPro" id="IPR011990">
    <property type="entry name" value="TPR-like_helical_dom_sf"/>
</dbReference>
<dbReference type="OrthoDB" id="626167at2759"/>
<dbReference type="AlphaFoldDB" id="D2W1N8"/>
<dbReference type="KEGG" id="ngr:NAEGRDRAFT_75321"/>